<accession>A0A7U9BZW0</accession>
<name>A0A7U9BZW0_9GAMM</name>
<proteinExistence type="predicted"/>
<reference evidence="2 3" key="1">
    <citation type="submission" date="2011-10" db="EMBL/GenBank/DDBJ databases">
        <authorList>
            <person name="Quillaguamn J."/>
            <person name="Guzmn D."/>
            <person name="Balderrama-Subieta A."/>
            <person name="Cardona-Ortuo C."/>
            <person name="Guevara-Martnez M."/>
            <person name="Callisaya-Quispe N."/>
        </authorList>
    </citation>
    <scope>NUCLEOTIDE SEQUENCE [LARGE SCALE GENOMIC DNA]</scope>
    <source>
        <strain evidence="2 3">LC1</strain>
    </source>
</reference>
<dbReference type="InterPro" id="IPR029021">
    <property type="entry name" value="Prot-tyrosine_phosphatase-like"/>
</dbReference>
<dbReference type="EMBL" id="JH393264">
    <property type="protein sequence ID" value="EHJ91077.1"/>
    <property type="molecule type" value="Genomic_DNA"/>
</dbReference>
<gene>
    <name evidence="2" type="ORF">KUC_3938</name>
</gene>
<dbReference type="InterPro" id="IPR005939">
    <property type="entry name" value="BLH_phosphatase-like"/>
</dbReference>
<evidence type="ECO:0000259" key="1">
    <source>
        <dbReference type="Pfam" id="PF04273"/>
    </source>
</evidence>
<dbReference type="AlphaFoldDB" id="A0A7U9BZW0"/>
<organism evidence="2 3">
    <name type="scientific">Vreelandella boliviensis LC1</name>
    <dbReference type="NCBI Taxonomy" id="1072583"/>
    <lineage>
        <taxon>Bacteria</taxon>
        <taxon>Pseudomonadati</taxon>
        <taxon>Pseudomonadota</taxon>
        <taxon>Gammaproteobacteria</taxon>
        <taxon>Oceanospirillales</taxon>
        <taxon>Halomonadaceae</taxon>
        <taxon>Vreelandella</taxon>
    </lineage>
</organism>
<protein>
    <submittedName>
        <fullName evidence="2">Beta-lactamase hydrolase-like protein</fullName>
    </submittedName>
</protein>
<keyword evidence="2" id="KW-0378">Hydrolase</keyword>
<dbReference type="Gene3D" id="3.90.190.10">
    <property type="entry name" value="Protein tyrosine phosphatase superfamily"/>
    <property type="match status" value="1"/>
</dbReference>
<evidence type="ECO:0000313" key="2">
    <source>
        <dbReference type="EMBL" id="EHJ91077.1"/>
    </source>
</evidence>
<dbReference type="Proteomes" id="UP000005756">
    <property type="component" value="Unassembled WGS sequence"/>
</dbReference>
<dbReference type="SUPFAM" id="SSF52799">
    <property type="entry name" value="(Phosphotyrosine protein) phosphatases II"/>
    <property type="match status" value="1"/>
</dbReference>
<evidence type="ECO:0000313" key="3">
    <source>
        <dbReference type="Proteomes" id="UP000005756"/>
    </source>
</evidence>
<dbReference type="NCBIfam" id="TIGR01244">
    <property type="entry name" value="TIGR01244 family sulfur transferase"/>
    <property type="match status" value="1"/>
</dbReference>
<sequence length="144" mass="16080">MTMQTQPLETDVEITSALTVDELEQVKAKGFKTVICNCKPGESAEFPGEEVYRLKAADIGLQWVHIPVTPGDYSQADITAFAVALQQLPKPILAFCRTGKRATHLWAYAKRQMEHCELAELFTAAKEAGFDLEEHRQGLEDQQT</sequence>
<feature type="domain" description="Beta-lactamase hydrolase-like protein phosphatase-like" evidence="1">
    <location>
        <begin position="10"/>
        <end position="109"/>
    </location>
</feature>
<dbReference type="Pfam" id="PF04273">
    <property type="entry name" value="BLH_phosphatase"/>
    <property type="match status" value="1"/>
</dbReference>
<dbReference type="GO" id="GO:0016787">
    <property type="term" value="F:hydrolase activity"/>
    <property type="evidence" value="ECO:0007669"/>
    <property type="project" value="UniProtKB-KW"/>
</dbReference>